<keyword evidence="6 7" id="KW-0472">Membrane</keyword>
<protein>
    <recommendedName>
        <fullName evidence="8">VTT domain-containing protein</fullName>
    </recommendedName>
</protein>
<dbReference type="EMBL" id="BAAATD010000007">
    <property type="protein sequence ID" value="GAA2611285.1"/>
    <property type="molecule type" value="Genomic_DNA"/>
</dbReference>
<evidence type="ECO:0000313" key="10">
    <source>
        <dbReference type="Proteomes" id="UP001501509"/>
    </source>
</evidence>
<evidence type="ECO:0000256" key="3">
    <source>
        <dbReference type="ARBA" id="ARBA00022475"/>
    </source>
</evidence>
<feature type="transmembrane region" description="Helical" evidence="7">
    <location>
        <begin position="130"/>
        <end position="149"/>
    </location>
</feature>
<evidence type="ECO:0000256" key="6">
    <source>
        <dbReference type="ARBA" id="ARBA00023136"/>
    </source>
</evidence>
<comment type="subcellular location">
    <subcellularLocation>
        <location evidence="1">Cell membrane</location>
        <topology evidence="1">Multi-pass membrane protein</topology>
    </subcellularLocation>
</comment>
<evidence type="ECO:0000256" key="1">
    <source>
        <dbReference type="ARBA" id="ARBA00004651"/>
    </source>
</evidence>
<dbReference type="RefSeq" id="WP_344544963.1">
    <property type="nucleotide sequence ID" value="NZ_BAAATD010000007.1"/>
</dbReference>
<dbReference type="InterPro" id="IPR032816">
    <property type="entry name" value="VTT_dom"/>
</dbReference>
<keyword evidence="3" id="KW-1003">Cell membrane</keyword>
<keyword evidence="5 7" id="KW-1133">Transmembrane helix</keyword>
<keyword evidence="10" id="KW-1185">Reference proteome</keyword>
<keyword evidence="4 7" id="KW-0812">Transmembrane</keyword>
<proteinExistence type="inferred from homology"/>
<comment type="caution">
    <text evidence="9">The sequence shown here is derived from an EMBL/GenBank/DDBJ whole genome shotgun (WGS) entry which is preliminary data.</text>
</comment>
<sequence>MPDDLFGLPLWAALAVAILIIFVRGQAYYWIGRGLGAKIYTSRAGRRIGERRLRRVEALVARRGALAVFAAHWVAGLRHAIPICAGGTRMPLPRYLIASALGSILWTSMVMLGGYALVWGWLEIAARSPLIAAVVGVAVLGLLGAYLAYRRRGHARSAETPDKDGAHV</sequence>
<dbReference type="PANTHER" id="PTHR42709:SF6">
    <property type="entry name" value="UNDECAPRENYL PHOSPHATE TRANSPORTER A"/>
    <property type="match status" value="1"/>
</dbReference>
<dbReference type="PANTHER" id="PTHR42709">
    <property type="entry name" value="ALKALINE PHOSPHATASE LIKE PROTEIN"/>
    <property type="match status" value="1"/>
</dbReference>
<organism evidence="9 10">
    <name type="scientific">Actinomadura fulvescens</name>
    <dbReference type="NCBI Taxonomy" id="46160"/>
    <lineage>
        <taxon>Bacteria</taxon>
        <taxon>Bacillati</taxon>
        <taxon>Actinomycetota</taxon>
        <taxon>Actinomycetes</taxon>
        <taxon>Streptosporangiales</taxon>
        <taxon>Thermomonosporaceae</taxon>
        <taxon>Actinomadura</taxon>
    </lineage>
</organism>
<evidence type="ECO:0000256" key="5">
    <source>
        <dbReference type="ARBA" id="ARBA00022989"/>
    </source>
</evidence>
<dbReference type="Proteomes" id="UP001501509">
    <property type="component" value="Unassembled WGS sequence"/>
</dbReference>
<evidence type="ECO:0000313" key="9">
    <source>
        <dbReference type="EMBL" id="GAA2611285.1"/>
    </source>
</evidence>
<evidence type="ECO:0000256" key="4">
    <source>
        <dbReference type="ARBA" id="ARBA00022692"/>
    </source>
</evidence>
<feature type="domain" description="VTT" evidence="8">
    <location>
        <begin position="9"/>
        <end position="115"/>
    </location>
</feature>
<accession>A0ABP6CF49</accession>
<comment type="similarity">
    <text evidence="2">Belongs to the DedA family.</text>
</comment>
<dbReference type="Pfam" id="PF09335">
    <property type="entry name" value="VTT_dom"/>
    <property type="match status" value="1"/>
</dbReference>
<dbReference type="InterPro" id="IPR051311">
    <property type="entry name" value="DedA_domain"/>
</dbReference>
<evidence type="ECO:0000259" key="8">
    <source>
        <dbReference type="Pfam" id="PF09335"/>
    </source>
</evidence>
<gene>
    <name evidence="9" type="ORF">GCM10010411_52180</name>
</gene>
<reference evidence="10" key="1">
    <citation type="journal article" date="2019" name="Int. J. Syst. Evol. Microbiol.">
        <title>The Global Catalogue of Microorganisms (GCM) 10K type strain sequencing project: providing services to taxonomists for standard genome sequencing and annotation.</title>
        <authorList>
            <consortium name="The Broad Institute Genomics Platform"/>
            <consortium name="The Broad Institute Genome Sequencing Center for Infectious Disease"/>
            <person name="Wu L."/>
            <person name="Ma J."/>
        </authorList>
    </citation>
    <scope>NUCLEOTIDE SEQUENCE [LARGE SCALE GENOMIC DNA]</scope>
    <source>
        <strain evidence="10">JCM 6833</strain>
    </source>
</reference>
<feature type="transmembrane region" description="Helical" evidence="7">
    <location>
        <begin position="95"/>
        <end position="118"/>
    </location>
</feature>
<name>A0ABP6CF49_9ACTN</name>
<feature type="transmembrane region" description="Helical" evidence="7">
    <location>
        <begin position="6"/>
        <end position="23"/>
    </location>
</feature>
<evidence type="ECO:0000256" key="2">
    <source>
        <dbReference type="ARBA" id="ARBA00010792"/>
    </source>
</evidence>
<evidence type="ECO:0000256" key="7">
    <source>
        <dbReference type="SAM" id="Phobius"/>
    </source>
</evidence>